<gene>
    <name evidence="2" type="ORF">C5689_15330</name>
</gene>
<evidence type="ECO:0000313" key="3">
    <source>
        <dbReference type="Proteomes" id="UP000245137"/>
    </source>
</evidence>
<organism evidence="2 3">
    <name type="scientific">Methylosinus sporium</name>
    <dbReference type="NCBI Taxonomy" id="428"/>
    <lineage>
        <taxon>Bacteria</taxon>
        <taxon>Pseudomonadati</taxon>
        <taxon>Pseudomonadota</taxon>
        <taxon>Alphaproteobacteria</taxon>
        <taxon>Hyphomicrobiales</taxon>
        <taxon>Methylocystaceae</taxon>
        <taxon>Methylosinus</taxon>
    </lineage>
</organism>
<comment type="caution">
    <text evidence="2">The sequence shown here is derived from an EMBL/GenBank/DDBJ whole genome shotgun (WGS) entry which is preliminary data.</text>
</comment>
<dbReference type="InterPro" id="IPR029063">
    <property type="entry name" value="SAM-dependent_MTases_sf"/>
</dbReference>
<dbReference type="InterPro" id="IPR016584">
    <property type="entry name" value="MeTrfase_VrtF"/>
</dbReference>
<dbReference type="PIRSF" id="PIRSF011491">
    <property type="entry name" value="Mtase_YbcY_prd"/>
    <property type="match status" value="1"/>
</dbReference>
<evidence type="ECO:0000259" key="1">
    <source>
        <dbReference type="Pfam" id="PF08242"/>
    </source>
</evidence>
<sequence>MTASPEEIAAGQAVYTPAVLRLYDLLVLGLSNRFFWKCPTPRLRALYDAHVSGNHLDVGVGTGYYLDHCRFPAAAPRVALMDLNQDALRFAAARIARFSPESYRRNVLEPIAFDAPKFDSVGVNYLLHCLPGAIAEKAVVFEHLKPLTNDGAVFFGSTLLQGGVERSGAARRLMDFYNRKGLFSNRNDDLDGLRNALERRFRNVEIDIVGCAAVFVAHD</sequence>
<dbReference type="Gene3D" id="3.40.50.150">
    <property type="entry name" value="Vaccinia Virus protein VP39"/>
    <property type="match status" value="1"/>
</dbReference>
<dbReference type="GO" id="GO:0032259">
    <property type="term" value="P:methylation"/>
    <property type="evidence" value="ECO:0007669"/>
    <property type="project" value="UniProtKB-KW"/>
</dbReference>
<dbReference type="Proteomes" id="UP000245137">
    <property type="component" value="Unassembled WGS sequence"/>
</dbReference>
<name>A0A2U1SMZ3_METSR</name>
<accession>A0A2U1SMZ3</accession>
<dbReference type="RefSeq" id="WP_108918132.1">
    <property type="nucleotide sequence ID" value="NZ_BGJY01000007.1"/>
</dbReference>
<dbReference type="GO" id="GO:0008168">
    <property type="term" value="F:methyltransferase activity"/>
    <property type="evidence" value="ECO:0007669"/>
    <property type="project" value="UniProtKB-KW"/>
</dbReference>
<keyword evidence="2" id="KW-0808">Transferase</keyword>
<dbReference type="EMBL" id="PUIV01000031">
    <property type="protein sequence ID" value="PWB92966.1"/>
    <property type="molecule type" value="Genomic_DNA"/>
</dbReference>
<dbReference type="OrthoDB" id="507855at2"/>
<reference evidence="2 3" key="1">
    <citation type="journal article" date="2018" name="Appl. Microbiol. Biotechnol.">
        <title>Co-cultivation of the strictly anaerobic methanogen Methanosarcina barkeri with aerobic methanotrophs in an oxygen-limited membrane bioreactor.</title>
        <authorList>
            <person name="In 't Zandt M.H."/>
            <person name="van den Bosch T.J.M."/>
            <person name="Rijkers R."/>
            <person name="van Kessel M.A.H.J."/>
            <person name="Jetten M.S.M."/>
            <person name="Welte C.U."/>
        </authorList>
    </citation>
    <scope>NUCLEOTIDE SEQUENCE [LARGE SCALE GENOMIC DNA]</scope>
    <source>
        <strain evidence="2 3">DSM 17706</strain>
    </source>
</reference>
<protein>
    <submittedName>
        <fullName evidence="2">Methyltransferase type 12</fullName>
    </submittedName>
</protein>
<dbReference type="InterPro" id="IPR013217">
    <property type="entry name" value="Methyltransf_12"/>
</dbReference>
<feature type="domain" description="Methyltransferase type 12" evidence="1">
    <location>
        <begin position="56"/>
        <end position="154"/>
    </location>
</feature>
<dbReference type="Pfam" id="PF08242">
    <property type="entry name" value="Methyltransf_12"/>
    <property type="match status" value="1"/>
</dbReference>
<keyword evidence="2" id="KW-0489">Methyltransferase</keyword>
<keyword evidence="3" id="KW-1185">Reference proteome</keyword>
<dbReference type="AlphaFoldDB" id="A0A2U1SMZ3"/>
<proteinExistence type="predicted"/>
<dbReference type="SUPFAM" id="SSF53335">
    <property type="entry name" value="S-adenosyl-L-methionine-dependent methyltransferases"/>
    <property type="match status" value="1"/>
</dbReference>
<evidence type="ECO:0000313" key="2">
    <source>
        <dbReference type="EMBL" id="PWB92966.1"/>
    </source>
</evidence>